<feature type="region of interest" description="Disordered" evidence="12">
    <location>
        <begin position="87"/>
        <end position="118"/>
    </location>
</feature>
<dbReference type="EMBL" id="CM000881">
    <property type="protein sequence ID" value="PNT72919.1"/>
    <property type="molecule type" value="Genomic_DNA"/>
</dbReference>
<evidence type="ECO:0000256" key="8">
    <source>
        <dbReference type="ARBA" id="ARBA00022833"/>
    </source>
</evidence>
<dbReference type="Proteomes" id="UP000008810">
    <property type="component" value="Chromosome 2"/>
</dbReference>
<comment type="function">
    <text evidence="11">E3 ubiquitin-protein ligase.</text>
</comment>
<dbReference type="InterPro" id="IPR017907">
    <property type="entry name" value="Znf_RING_CS"/>
</dbReference>
<dbReference type="GO" id="GO:0005789">
    <property type="term" value="C:endoplasmic reticulum membrane"/>
    <property type="evidence" value="ECO:0007669"/>
    <property type="project" value="UniProtKB-SubCell"/>
</dbReference>
<keyword evidence="7 11" id="KW-0833">Ubl conjugation pathway</keyword>
<keyword evidence="9" id="KW-0472">Membrane</keyword>
<keyword evidence="8 11" id="KW-0862">Zinc</keyword>
<dbReference type="InterPro" id="IPR001841">
    <property type="entry name" value="Znf_RING"/>
</dbReference>
<evidence type="ECO:0000313" key="14">
    <source>
        <dbReference type="EMBL" id="PNT72919.1"/>
    </source>
</evidence>
<dbReference type="SUPFAM" id="SSF57850">
    <property type="entry name" value="RING/U-box"/>
    <property type="match status" value="1"/>
</dbReference>
<evidence type="ECO:0000313" key="15">
    <source>
        <dbReference type="EnsemblPlants" id="PNT72919"/>
    </source>
</evidence>
<reference evidence="14" key="2">
    <citation type="submission" date="2017-06" db="EMBL/GenBank/DDBJ databases">
        <title>WGS assembly of Brachypodium distachyon.</title>
        <authorList>
            <consortium name="The International Brachypodium Initiative"/>
            <person name="Lucas S."/>
            <person name="Harmon-Smith M."/>
            <person name="Lail K."/>
            <person name="Tice H."/>
            <person name="Grimwood J."/>
            <person name="Bruce D."/>
            <person name="Barry K."/>
            <person name="Shu S."/>
            <person name="Lindquist E."/>
            <person name="Wang M."/>
            <person name="Pitluck S."/>
            <person name="Vogel J.P."/>
            <person name="Garvin D.F."/>
            <person name="Mockler T.C."/>
            <person name="Schmutz J."/>
            <person name="Rokhsar D."/>
            <person name="Bevan M.W."/>
        </authorList>
    </citation>
    <scope>NUCLEOTIDE SEQUENCE</scope>
    <source>
        <strain evidence="14">Bd21</strain>
    </source>
</reference>
<sequence>MANRVDESSASVNGGMDSGSFECNICLELAQDPVVTLCGHLFCWPCLYEWLHVHAHFPECPVWKAGVQEEKLVPLYGRCKASTGSRSRSVAGVQIPGRPTGQRHSTAPQPDHRHDHYPNQNPWFVGGGGTMAGGRWGNYTFSAAIGGLFPLLNFQAHGFPKAYGPAAELPYGYGGHSFHGWHGNGFPRHDQEPQGQQIDVYLKGNGRDCS</sequence>
<dbReference type="InterPro" id="IPR013083">
    <property type="entry name" value="Znf_RING/FYVE/PHD"/>
</dbReference>
<evidence type="ECO:0000256" key="2">
    <source>
        <dbReference type="ARBA" id="ARBA00004308"/>
    </source>
</evidence>
<dbReference type="EnsemblPlants" id="PNT72920">
    <property type="protein sequence ID" value="PNT72920"/>
    <property type="gene ID" value="BRADI_2g50940v3"/>
</dbReference>
<dbReference type="EnsemblPlants" id="PNT72919">
    <property type="protein sequence ID" value="PNT72919"/>
    <property type="gene ID" value="BRADI_2g50940v3"/>
</dbReference>
<evidence type="ECO:0000256" key="1">
    <source>
        <dbReference type="ARBA" id="ARBA00000900"/>
    </source>
</evidence>
<dbReference type="GO" id="GO:0016567">
    <property type="term" value="P:protein ubiquitination"/>
    <property type="evidence" value="ECO:0007669"/>
    <property type="project" value="UniProtKB-UniPathway"/>
</dbReference>
<dbReference type="EMBL" id="CM000881">
    <property type="protein sequence ID" value="PNT72920.1"/>
    <property type="molecule type" value="Genomic_DNA"/>
</dbReference>
<dbReference type="AlphaFoldDB" id="A0A2K2DF96"/>
<comment type="catalytic activity">
    <reaction evidence="1 11">
        <text>S-ubiquitinyl-[E2 ubiquitin-conjugating enzyme]-L-cysteine + [acceptor protein]-L-lysine = [E2 ubiquitin-conjugating enzyme]-L-cysteine + N(6)-ubiquitinyl-[acceptor protein]-L-lysine.</text>
        <dbReference type="EC" id="2.3.2.27"/>
    </reaction>
</comment>
<dbReference type="GO" id="GO:0008270">
    <property type="term" value="F:zinc ion binding"/>
    <property type="evidence" value="ECO:0007669"/>
    <property type="project" value="UniProtKB-KW"/>
</dbReference>
<reference evidence="14 15" key="1">
    <citation type="journal article" date="2010" name="Nature">
        <title>Genome sequencing and analysis of the model grass Brachypodium distachyon.</title>
        <authorList>
            <consortium name="International Brachypodium Initiative"/>
        </authorList>
    </citation>
    <scope>NUCLEOTIDE SEQUENCE [LARGE SCALE GENOMIC DNA]</scope>
    <source>
        <strain evidence="14 15">Bd21</strain>
    </source>
</reference>
<dbReference type="UniPathway" id="UPA00143"/>
<dbReference type="ExpressionAtlas" id="A0A2K2DF96">
    <property type="expression patterns" value="baseline"/>
</dbReference>
<dbReference type="PROSITE" id="PS50089">
    <property type="entry name" value="ZF_RING_2"/>
    <property type="match status" value="1"/>
</dbReference>
<proteinExistence type="predicted"/>
<dbReference type="InterPro" id="IPR018957">
    <property type="entry name" value="Znf_C3HC4_RING-type"/>
</dbReference>
<dbReference type="Gene3D" id="3.30.40.10">
    <property type="entry name" value="Zinc/RING finger domain, C3HC4 (zinc finger)"/>
    <property type="match status" value="1"/>
</dbReference>
<dbReference type="OrthoDB" id="6270329at2759"/>
<keyword evidence="6 10" id="KW-0863">Zinc-finger</keyword>
<keyword evidence="5 11" id="KW-0479">Metal-binding</keyword>
<evidence type="ECO:0000256" key="11">
    <source>
        <dbReference type="RuleBase" id="RU369090"/>
    </source>
</evidence>
<dbReference type="Gramene" id="PNT72920">
    <property type="protein sequence ID" value="PNT72920"/>
    <property type="gene ID" value="BRADI_2g50940v3"/>
</dbReference>
<evidence type="ECO:0000256" key="5">
    <source>
        <dbReference type="ARBA" id="ARBA00022723"/>
    </source>
</evidence>
<evidence type="ECO:0000256" key="3">
    <source>
        <dbReference type="ARBA" id="ARBA00004906"/>
    </source>
</evidence>
<dbReference type="InterPro" id="IPR045103">
    <property type="entry name" value="RNF5/RNF185-like"/>
</dbReference>
<protein>
    <recommendedName>
        <fullName evidence="11">E3 ubiquitin-protein ligase RMA</fullName>
        <ecNumber evidence="11">2.3.2.27</ecNumber>
    </recommendedName>
    <alternativeName>
        <fullName evidence="11">Protein RING membrane-anchor</fullName>
    </alternativeName>
    <alternativeName>
        <fullName evidence="11">RING-type E3 ubiquitin transferase RMA</fullName>
    </alternativeName>
</protein>
<evidence type="ECO:0000259" key="13">
    <source>
        <dbReference type="PROSITE" id="PS50089"/>
    </source>
</evidence>
<comment type="pathway">
    <text evidence="3 11">Protein modification; protein ubiquitination.</text>
</comment>
<keyword evidence="16" id="KW-1185">Reference proteome</keyword>
<accession>A0A2K2DF96</accession>
<dbReference type="GO" id="GO:0061630">
    <property type="term" value="F:ubiquitin protein ligase activity"/>
    <property type="evidence" value="ECO:0007669"/>
    <property type="project" value="UniProtKB-UniRule"/>
</dbReference>
<dbReference type="SMART" id="SM00184">
    <property type="entry name" value="RING"/>
    <property type="match status" value="1"/>
</dbReference>
<reference evidence="15" key="3">
    <citation type="submission" date="2018-08" db="UniProtKB">
        <authorList>
            <consortium name="EnsemblPlants"/>
        </authorList>
    </citation>
    <scope>IDENTIFICATION</scope>
    <source>
        <strain evidence="15">cv. Bd21</strain>
    </source>
</reference>
<evidence type="ECO:0000256" key="7">
    <source>
        <dbReference type="ARBA" id="ARBA00022786"/>
    </source>
</evidence>
<dbReference type="PROSITE" id="PS00518">
    <property type="entry name" value="ZF_RING_1"/>
    <property type="match status" value="1"/>
</dbReference>
<dbReference type="Gramene" id="PNT72919">
    <property type="protein sequence ID" value="PNT72919"/>
    <property type="gene ID" value="BRADI_2g50940v3"/>
</dbReference>
<feature type="domain" description="RING-type" evidence="13">
    <location>
        <begin position="23"/>
        <end position="64"/>
    </location>
</feature>
<comment type="subcellular location">
    <subcellularLocation>
        <location evidence="2">Endomembrane system</location>
    </subcellularLocation>
    <subcellularLocation>
        <location evidence="11">Endoplasmic reticulum membrane</location>
        <topology evidence="11">Single-pass type IV membrane protein</topology>
    </subcellularLocation>
</comment>
<dbReference type="PANTHER" id="PTHR12313">
    <property type="entry name" value="E3 UBIQUITIN-PROTEIN LIGASE RNF5-RELATED"/>
    <property type="match status" value="1"/>
</dbReference>
<dbReference type="Pfam" id="PF00097">
    <property type="entry name" value="zf-C3HC4"/>
    <property type="match status" value="1"/>
</dbReference>
<keyword evidence="4 11" id="KW-0808">Transferase</keyword>
<evidence type="ECO:0000256" key="9">
    <source>
        <dbReference type="ARBA" id="ARBA00023136"/>
    </source>
</evidence>
<comment type="domain">
    <text evidence="11">The RING-type zinc finger domain is responsible for E3 ligase activity.</text>
</comment>
<keyword evidence="11" id="KW-0256">Endoplasmic reticulum</keyword>
<dbReference type="CDD" id="cd16745">
    <property type="entry name" value="RING-HC_AtRMA-like"/>
    <property type="match status" value="1"/>
</dbReference>
<evidence type="ECO:0000256" key="12">
    <source>
        <dbReference type="SAM" id="MobiDB-lite"/>
    </source>
</evidence>
<organism evidence="14">
    <name type="scientific">Brachypodium distachyon</name>
    <name type="common">Purple false brome</name>
    <name type="synonym">Trachynia distachya</name>
    <dbReference type="NCBI Taxonomy" id="15368"/>
    <lineage>
        <taxon>Eukaryota</taxon>
        <taxon>Viridiplantae</taxon>
        <taxon>Streptophyta</taxon>
        <taxon>Embryophyta</taxon>
        <taxon>Tracheophyta</taxon>
        <taxon>Spermatophyta</taxon>
        <taxon>Magnoliopsida</taxon>
        <taxon>Liliopsida</taxon>
        <taxon>Poales</taxon>
        <taxon>Poaceae</taxon>
        <taxon>BOP clade</taxon>
        <taxon>Pooideae</taxon>
        <taxon>Stipodae</taxon>
        <taxon>Brachypodieae</taxon>
        <taxon>Brachypodium</taxon>
    </lineage>
</organism>
<evidence type="ECO:0000256" key="6">
    <source>
        <dbReference type="ARBA" id="ARBA00022771"/>
    </source>
</evidence>
<name>A0A2K2DF96_BRADI</name>
<dbReference type="EC" id="2.3.2.27" evidence="11"/>
<evidence type="ECO:0000256" key="4">
    <source>
        <dbReference type="ARBA" id="ARBA00022679"/>
    </source>
</evidence>
<dbReference type="GO" id="GO:0006511">
    <property type="term" value="P:ubiquitin-dependent protein catabolic process"/>
    <property type="evidence" value="ECO:0007669"/>
    <property type="project" value="UniProtKB-UniRule"/>
</dbReference>
<gene>
    <name evidence="15" type="primary">LOC100835412</name>
    <name evidence="14" type="ORF">BRADI_2g50940v3</name>
</gene>
<evidence type="ECO:0000256" key="10">
    <source>
        <dbReference type="PROSITE-ProRule" id="PRU00175"/>
    </source>
</evidence>
<evidence type="ECO:0000313" key="16">
    <source>
        <dbReference type="Proteomes" id="UP000008810"/>
    </source>
</evidence>